<reference evidence="2 3" key="1">
    <citation type="submission" date="2019-10" db="EMBL/GenBank/DDBJ databases">
        <title>Cognatihalovulum marinum gen. nov. sp. nov., a new member of the family Rhodobacteraceae isolated from deep seawater of the Northwest Indian Ocean.</title>
        <authorList>
            <person name="Ruan C."/>
            <person name="Wang J."/>
            <person name="Zheng X."/>
            <person name="Song L."/>
            <person name="Zhu Y."/>
            <person name="Huang Y."/>
            <person name="Lu Z."/>
            <person name="Du W."/>
            <person name="Huang L."/>
            <person name="Dai X."/>
        </authorList>
    </citation>
    <scope>NUCLEOTIDE SEQUENCE [LARGE SCALE GENOMIC DNA]</scope>
    <source>
        <strain evidence="2 3">2CG4</strain>
    </source>
</reference>
<name>A0A6L5Z3F9_9RHOB</name>
<evidence type="ECO:0000313" key="2">
    <source>
        <dbReference type="EMBL" id="MSU90829.1"/>
    </source>
</evidence>
<accession>A0A6L5Z3F9</accession>
<feature type="signal peptide" evidence="1">
    <location>
        <begin position="1"/>
        <end position="20"/>
    </location>
</feature>
<dbReference type="Proteomes" id="UP000474957">
    <property type="component" value="Unassembled WGS sequence"/>
</dbReference>
<gene>
    <name evidence="2" type="ORF">GE300_14590</name>
</gene>
<feature type="chain" id="PRO_5026881620" evidence="1">
    <location>
        <begin position="21"/>
        <end position="68"/>
    </location>
</feature>
<dbReference type="RefSeq" id="WP_154447378.1">
    <property type="nucleotide sequence ID" value="NZ_WIND01000013.1"/>
</dbReference>
<keyword evidence="3" id="KW-1185">Reference proteome</keyword>
<protein>
    <submittedName>
        <fullName evidence="2">Uncharacterized protein</fullName>
    </submittedName>
</protein>
<evidence type="ECO:0000256" key="1">
    <source>
        <dbReference type="SAM" id="SignalP"/>
    </source>
</evidence>
<organism evidence="2 3">
    <name type="scientific">Halovulum marinum</name>
    <dbReference type="NCBI Taxonomy" id="2662447"/>
    <lineage>
        <taxon>Bacteria</taxon>
        <taxon>Pseudomonadati</taxon>
        <taxon>Pseudomonadota</taxon>
        <taxon>Alphaproteobacteria</taxon>
        <taxon>Rhodobacterales</taxon>
        <taxon>Paracoccaceae</taxon>
        <taxon>Halovulum</taxon>
    </lineage>
</organism>
<dbReference type="EMBL" id="WIND01000013">
    <property type="protein sequence ID" value="MSU90829.1"/>
    <property type="molecule type" value="Genomic_DNA"/>
</dbReference>
<sequence length="68" mass="7045">MKKFAIAAALAGAFATPLSAGTALDAQLGRYVDNPAALSSAQKAAAKAMIESELSRSEIERHLDVLTN</sequence>
<comment type="caution">
    <text evidence="2">The sequence shown here is derived from an EMBL/GenBank/DDBJ whole genome shotgun (WGS) entry which is preliminary data.</text>
</comment>
<evidence type="ECO:0000313" key="3">
    <source>
        <dbReference type="Proteomes" id="UP000474957"/>
    </source>
</evidence>
<keyword evidence="1" id="KW-0732">Signal</keyword>
<dbReference type="AlphaFoldDB" id="A0A6L5Z3F9"/>
<proteinExistence type="predicted"/>